<name>A0A251SKH9_HELAN</name>
<keyword evidence="9" id="KW-1185">Reference proteome</keyword>
<reference evidence="7" key="3">
    <citation type="submission" date="2020-06" db="EMBL/GenBank/DDBJ databases">
        <title>Helianthus annuus Genome sequencing and assembly Release 2.</title>
        <authorList>
            <person name="Gouzy J."/>
            <person name="Langlade N."/>
            <person name="Munos S."/>
        </authorList>
    </citation>
    <scope>NUCLEOTIDE SEQUENCE</scope>
    <source>
        <tissue evidence="7">Leaves</tissue>
    </source>
</reference>
<dbReference type="AlphaFoldDB" id="A0A251SKH9"/>
<dbReference type="EMBL" id="CM007903">
    <property type="protein sequence ID" value="OTF99223.1"/>
    <property type="molecule type" value="Genomic_DNA"/>
</dbReference>
<reference evidence="7 9" key="1">
    <citation type="journal article" date="2017" name="Nature">
        <title>The sunflower genome provides insights into oil metabolism, flowering and Asterid evolution.</title>
        <authorList>
            <person name="Badouin H."/>
            <person name="Gouzy J."/>
            <person name="Grassa C.J."/>
            <person name="Murat F."/>
            <person name="Staton S.E."/>
            <person name="Cottret L."/>
            <person name="Lelandais-Briere C."/>
            <person name="Owens G.L."/>
            <person name="Carrere S."/>
            <person name="Mayjonade B."/>
            <person name="Legrand L."/>
            <person name="Gill N."/>
            <person name="Kane N.C."/>
            <person name="Bowers J.E."/>
            <person name="Hubner S."/>
            <person name="Bellec A."/>
            <person name="Berard A."/>
            <person name="Berges H."/>
            <person name="Blanchet N."/>
            <person name="Boniface M.C."/>
            <person name="Brunel D."/>
            <person name="Catrice O."/>
            <person name="Chaidir N."/>
            <person name="Claudel C."/>
            <person name="Donnadieu C."/>
            <person name="Faraut T."/>
            <person name="Fievet G."/>
            <person name="Helmstetter N."/>
            <person name="King M."/>
            <person name="Knapp S.J."/>
            <person name="Lai Z."/>
            <person name="Le Paslier M.C."/>
            <person name="Lippi Y."/>
            <person name="Lorenzon L."/>
            <person name="Mandel J.R."/>
            <person name="Marage G."/>
            <person name="Marchand G."/>
            <person name="Marquand E."/>
            <person name="Bret-Mestries E."/>
            <person name="Morien E."/>
            <person name="Nambeesan S."/>
            <person name="Nguyen T."/>
            <person name="Pegot-Espagnet P."/>
            <person name="Pouilly N."/>
            <person name="Raftis F."/>
            <person name="Sallet E."/>
            <person name="Schiex T."/>
            <person name="Thomas J."/>
            <person name="Vandecasteele C."/>
            <person name="Vares D."/>
            <person name="Vear F."/>
            <person name="Vautrin S."/>
            <person name="Crespi M."/>
            <person name="Mangin B."/>
            <person name="Burke J.M."/>
            <person name="Salse J."/>
            <person name="Munos S."/>
            <person name="Vincourt P."/>
            <person name="Rieseberg L.H."/>
            <person name="Langlade N.B."/>
        </authorList>
    </citation>
    <scope>NUCLEOTIDE SEQUENCE [LARGE SCALE GENOMIC DNA]</scope>
    <source>
        <strain evidence="9">cv. SF193</strain>
        <tissue evidence="7">Leaves</tissue>
    </source>
</reference>
<feature type="transmembrane region" description="Helical" evidence="5">
    <location>
        <begin position="392"/>
        <end position="409"/>
    </location>
</feature>
<dbReference type="Pfam" id="PF12906">
    <property type="entry name" value="RINGv"/>
    <property type="match status" value="1"/>
</dbReference>
<dbReference type="OMA" id="RWNSQRE"/>
<evidence type="ECO:0000256" key="1">
    <source>
        <dbReference type="ARBA" id="ARBA00022723"/>
    </source>
</evidence>
<keyword evidence="1" id="KW-0479">Metal-binding</keyword>
<feature type="region of interest" description="Disordered" evidence="4">
    <location>
        <begin position="68"/>
        <end position="93"/>
    </location>
</feature>
<sequence length="555" mass="61326">MAKPDTDQESPDSISLDLPAPLFIHKVGETSEISEVTTTTEITEVNTTSQQSKQHHLVLEIPERTYDTSTKDDLTLNTPLTPQQTPKRVNFSPLPSPTYIYSKYNESSSSPLSTRGKSSIKSLIPKLSFKFKNRNSEIEKAAILALGGSPSEIREKAKMSRTLSFTKLFALRLKRTSSLPVTPIAHSNPESVHGRNTVEKGWIQPPMHRSYSVPDLIKDGSVNQIESLGGVFRIIPATAKVAQGTLPTSNTNPTTETDGTDHKEEGEDIAEEEAMCRICMVELKEGADDTLKMECNCKGELALAHQECAIKWFSIKGNKTCEVCKQEVKNLPVTLLRIQRSQSRIHRGNGALHQLEVTRYRVWQDVPVLVIVSMLAYFCFLEQLLVDKMGSGAIAISLPFSCILGLLASMTSTTMVKRRYAWVYAGFQFALVVGFAHIFYSKLDVTGVLSVLLATFAGFGGAMCVTSIIYEFLKLRERWNNRPSQPHGTPEMEPEPEPPQESSEPAHAPQNEAQQLGGSEQAVQPHQPTDTSHRPESESDLQGSQTQESGRQSGP</sequence>
<feature type="region of interest" description="Disordered" evidence="4">
    <location>
        <begin position="244"/>
        <end position="267"/>
    </location>
</feature>
<accession>A0A251SKH9</accession>
<evidence type="ECO:0000313" key="7">
    <source>
        <dbReference type="EMBL" id="KAF5770357.1"/>
    </source>
</evidence>
<gene>
    <name evidence="8" type="ORF">HannXRQ_Chr14g0454201</name>
    <name evidence="7" type="ORF">HanXRQr2_Chr14g0658551</name>
</gene>
<feature type="compositionally biased region" description="Polar residues" evidence="4">
    <location>
        <begin position="511"/>
        <end position="530"/>
    </location>
</feature>
<evidence type="ECO:0000313" key="8">
    <source>
        <dbReference type="EMBL" id="OTF99223.1"/>
    </source>
</evidence>
<evidence type="ECO:0000259" key="6">
    <source>
        <dbReference type="PROSITE" id="PS51292"/>
    </source>
</evidence>
<feature type="region of interest" description="Disordered" evidence="4">
    <location>
        <begin position="481"/>
        <end position="555"/>
    </location>
</feature>
<keyword evidence="2" id="KW-0863">Zinc-finger</keyword>
<dbReference type="Proteomes" id="UP000215914">
    <property type="component" value="Chromosome 14"/>
</dbReference>
<dbReference type="Gene3D" id="3.30.40.10">
    <property type="entry name" value="Zinc/RING finger domain, C3HC4 (zinc finger)"/>
    <property type="match status" value="1"/>
</dbReference>
<feature type="compositionally biased region" description="Low complexity" evidence="4">
    <location>
        <begin position="75"/>
        <end position="87"/>
    </location>
</feature>
<dbReference type="SMART" id="SM00744">
    <property type="entry name" value="RINGv"/>
    <property type="match status" value="1"/>
</dbReference>
<dbReference type="InterPro" id="IPR011016">
    <property type="entry name" value="Znf_RING-CH"/>
</dbReference>
<keyword evidence="5" id="KW-1133">Transmembrane helix</keyword>
<keyword evidence="3" id="KW-0862">Zinc</keyword>
<feature type="transmembrane region" description="Helical" evidence="5">
    <location>
        <begin position="452"/>
        <end position="473"/>
    </location>
</feature>
<dbReference type="InParanoid" id="A0A251SKH9"/>
<dbReference type="OrthoDB" id="435038at2759"/>
<proteinExistence type="predicted"/>
<dbReference type="PANTHER" id="PTHR46158:SF10">
    <property type="entry name" value="RING-CH-TYPE DOMAIN-CONTAINING PROTEIN"/>
    <property type="match status" value="1"/>
</dbReference>
<dbReference type="InterPro" id="IPR013083">
    <property type="entry name" value="Znf_RING/FYVE/PHD"/>
</dbReference>
<evidence type="ECO:0000256" key="5">
    <source>
        <dbReference type="SAM" id="Phobius"/>
    </source>
</evidence>
<keyword evidence="5" id="KW-0812">Transmembrane</keyword>
<feature type="domain" description="RING-CH-type" evidence="6">
    <location>
        <begin position="268"/>
        <end position="331"/>
    </location>
</feature>
<organism evidence="8 9">
    <name type="scientific">Helianthus annuus</name>
    <name type="common">Common sunflower</name>
    <dbReference type="NCBI Taxonomy" id="4232"/>
    <lineage>
        <taxon>Eukaryota</taxon>
        <taxon>Viridiplantae</taxon>
        <taxon>Streptophyta</taxon>
        <taxon>Embryophyta</taxon>
        <taxon>Tracheophyta</taxon>
        <taxon>Spermatophyta</taxon>
        <taxon>Magnoliopsida</taxon>
        <taxon>eudicotyledons</taxon>
        <taxon>Gunneridae</taxon>
        <taxon>Pentapetalae</taxon>
        <taxon>asterids</taxon>
        <taxon>campanulids</taxon>
        <taxon>Asterales</taxon>
        <taxon>Asteraceae</taxon>
        <taxon>Asteroideae</taxon>
        <taxon>Heliantheae alliance</taxon>
        <taxon>Heliantheae</taxon>
        <taxon>Helianthus</taxon>
    </lineage>
</organism>
<evidence type="ECO:0000313" key="9">
    <source>
        <dbReference type="Proteomes" id="UP000215914"/>
    </source>
</evidence>
<dbReference type="SUPFAM" id="SSF57850">
    <property type="entry name" value="RING/U-box"/>
    <property type="match status" value="1"/>
</dbReference>
<dbReference type="EMBL" id="MNCJ02000329">
    <property type="protein sequence ID" value="KAF5770357.1"/>
    <property type="molecule type" value="Genomic_DNA"/>
</dbReference>
<evidence type="ECO:0000256" key="4">
    <source>
        <dbReference type="SAM" id="MobiDB-lite"/>
    </source>
</evidence>
<feature type="compositionally biased region" description="Polar residues" evidence="4">
    <location>
        <begin position="540"/>
        <end position="555"/>
    </location>
</feature>
<dbReference type="Gramene" id="mRNA:HanXRQr2_Chr14g0658551">
    <property type="protein sequence ID" value="mRNA:HanXRQr2_Chr14g0658551"/>
    <property type="gene ID" value="HanXRQr2_Chr14g0658551"/>
</dbReference>
<feature type="transmembrane region" description="Helical" evidence="5">
    <location>
        <begin position="421"/>
        <end position="440"/>
    </location>
</feature>
<reference evidence="8" key="2">
    <citation type="submission" date="2017-02" db="EMBL/GenBank/DDBJ databases">
        <title>Sunflower complete genome.</title>
        <authorList>
            <person name="Langlade N."/>
            <person name="Munos S."/>
        </authorList>
    </citation>
    <scope>NUCLEOTIDE SEQUENCE [LARGE SCALE GENOMIC DNA]</scope>
    <source>
        <tissue evidence="8">Leaves</tissue>
    </source>
</reference>
<feature type="compositionally biased region" description="Polar residues" evidence="4">
    <location>
        <begin position="245"/>
        <end position="257"/>
    </location>
</feature>
<evidence type="ECO:0000256" key="3">
    <source>
        <dbReference type="ARBA" id="ARBA00022833"/>
    </source>
</evidence>
<dbReference type="CDD" id="cd16495">
    <property type="entry name" value="RING_CH-C4HC3_MARCH"/>
    <property type="match status" value="1"/>
</dbReference>
<feature type="transmembrane region" description="Helical" evidence="5">
    <location>
        <begin position="366"/>
        <end position="386"/>
    </location>
</feature>
<keyword evidence="5" id="KW-0472">Membrane</keyword>
<dbReference type="PANTHER" id="PTHR46158">
    <property type="entry name" value="OS02G0165000 PROTEIN"/>
    <property type="match status" value="1"/>
</dbReference>
<dbReference type="PROSITE" id="PS51292">
    <property type="entry name" value="ZF_RING_CH"/>
    <property type="match status" value="1"/>
</dbReference>
<dbReference type="GO" id="GO:0008270">
    <property type="term" value="F:zinc ion binding"/>
    <property type="evidence" value="ECO:0007669"/>
    <property type="project" value="UniProtKB-KW"/>
</dbReference>
<evidence type="ECO:0000256" key="2">
    <source>
        <dbReference type="ARBA" id="ARBA00022771"/>
    </source>
</evidence>
<protein>
    <submittedName>
        <fullName evidence="7">E3 ubiquitin-protein ligase MARCH</fullName>
    </submittedName>
    <submittedName>
        <fullName evidence="8">Putative RING/U-box superfamily protein</fullName>
    </submittedName>
</protein>